<evidence type="ECO:0000313" key="1">
    <source>
        <dbReference type="EMBL" id="QNO42158.1"/>
    </source>
</evidence>
<dbReference type="AlphaFoldDB" id="A0A7G9Y4X8"/>
<dbReference type="EMBL" id="MT631135">
    <property type="protein sequence ID" value="QNO45601.1"/>
    <property type="molecule type" value="Genomic_DNA"/>
</dbReference>
<name>A0A7G9Y4X8_9EURY</name>
<organism evidence="2">
    <name type="scientific">Candidatus Methanogaster sp. ANME-2c ERB4</name>
    <dbReference type="NCBI Taxonomy" id="2759911"/>
    <lineage>
        <taxon>Archaea</taxon>
        <taxon>Methanobacteriati</taxon>
        <taxon>Methanobacteriota</taxon>
        <taxon>Stenosarchaea group</taxon>
        <taxon>Methanomicrobia</taxon>
        <taxon>Methanosarcinales</taxon>
        <taxon>ANME-2 cluster</taxon>
        <taxon>Candidatus Methanogasteraceae</taxon>
        <taxon>Candidatus Methanogaster</taxon>
    </lineage>
</organism>
<dbReference type="EMBL" id="MT630802">
    <property type="protein sequence ID" value="QNO43272.1"/>
    <property type="molecule type" value="Genomic_DNA"/>
</dbReference>
<sequence length="203" mass="24635">MESREKLLDTFQRTIDSPYCKYSKTRVCQGDILRDSPIIEWEFMDSSYKKYNIIKNTLPYIVVMTQDCDLEQDYNNRNEEVCEKHDKHMQSILVCPAYPAEKFRLGEHLEHIDRVMEKWNSKRFKKIKDQKNERFHFFGADSKMQVPELIIDFKHYYTIPRNTIYMMMDGHYLVTIRELFRESLSQRFSYFLSRIGLPKIKEK</sequence>
<dbReference type="EMBL" id="MT630715">
    <property type="protein sequence ID" value="QNO42158.1"/>
    <property type="molecule type" value="Genomic_DNA"/>
</dbReference>
<proteinExistence type="predicted"/>
<evidence type="ECO:0000313" key="5">
    <source>
        <dbReference type="EMBL" id="QNO45601.1"/>
    </source>
</evidence>
<evidence type="ECO:0000313" key="3">
    <source>
        <dbReference type="EMBL" id="QNO43272.1"/>
    </source>
</evidence>
<gene>
    <name evidence="3" type="ORF">APKMFMID_00020</name>
    <name evidence="1" type="ORF">DFAMPKKG_00003</name>
    <name evidence="2" type="ORF">DICHBKDE_00003</name>
    <name evidence="4" type="ORF">GKHIBCHD_00005</name>
    <name evidence="5" type="ORF">MGFDKJCL_00036</name>
</gene>
<reference evidence="2" key="1">
    <citation type="submission" date="2020-06" db="EMBL/GenBank/DDBJ databases">
        <title>Unique genomic features of the anaerobic methanotrophic archaea.</title>
        <authorList>
            <person name="Chadwick G.L."/>
            <person name="Skennerton C.T."/>
            <person name="Laso-Perez R."/>
            <person name="Leu A.O."/>
            <person name="Speth D.R."/>
            <person name="Yu H."/>
            <person name="Morgan-Lang C."/>
            <person name="Hatzenpichler R."/>
            <person name="Goudeau D."/>
            <person name="Malmstrom R."/>
            <person name="Brazelton W.J."/>
            <person name="Woyke T."/>
            <person name="Hallam S.J."/>
            <person name="Tyson G.W."/>
            <person name="Wegener G."/>
            <person name="Boetius A."/>
            <person name="Orphan V."/>
        </authorList>
    </citation>
    <scope>NUCLEOTIDE SEQUENCE</scope>
</reference>
<protein>
    <submittedName>
        <fullName evidence="2">Uncharacterized protein</fullName>
    </submittedName>
</protein>
<evidence type="ECO:0000313" key="4">
    <source>
        <dbReference type="EMBL" id="QNO45321.1"/>
    </source>
</evidence>
<dbReference type="EMBL" id="MT631096">
    <property type="protein sequence ID" value="QNO45321.1"/>
    <property type="molecule type" value="Genomic_DNA"/>
</dbReference>
<dbReference type="EMBL" id="MT630788">
    <property type="protein sequence ID" value="QNO43062.1"/>
    <property type="molecule type" value="Genomic_DNA"/>
</dbReference>
<evidence type="ECO:0000313" key="2">
    <source>
        <dbReference type="EMBL" id="QNO43062.1"/>
    </source>
</evidence>
<accession>A0A7G9Y4X8</accession>